<feature type="domain" description="Helicase-associated" evidence="1">
    <location>
        <begin position="72"/>
        <end position="130"/>
    </location>
</feature>
<keyword evidence="2" id="KW-0067">ATP-binding</keyword>
<comment type="caution">
    <text evidence="2">The sequence shown here is derived from an EMBL/GenBank/DDBJ whole genome shotgun (WGS) entry which is preliminary data.</text>
</comment>
<dbReference type="AlphaFoldDB" id="A0AAD8Y536"/>
<feature type="domain" description="Helicase-associated" evidence="1">
    <location>
        <begin position="210"/>
        <end position="275"/>
    </location>
</feature>
<sequence>KYNLLLAYYTKHHHTLIPVADATLGRWVQRQRSYYKQGILAESRIKALNQVKFVFDARNHNNKVPKVKKWQKRSWEERYTELKMYYDERGHSNVPLKSGSLGGWVQYQRQCHDKGKLSTSQIDKLKGIDFIWNVRKHQWEQRFIEVKEFIETNGHSCIPSTSEYKSLQAWCGKQRTLWKMKQANSTTTCALTDEREERLDAINFDWQTSHEYVWQSRLEQLKAYKQENGHLNLSKNDGDLGVWVDTQRTEMRFKMDGHHTHLTDERIDELERLGFGWSIRDAAKKE</sequence>
<keyword evidence="2" id="KW-0347">Helicase</keyword>
<feature type="domain" description="Helicase-associated" evidence="1">
    <location>
        <begin position="136"/>
        <end position="204"/>
    </location>
</feature>
<accession>A0AAD8Y536</accession>
<proteinExistence type="predicted"/>
<dbReference type="Pfam" id="PF03457">
    <property type="entry name" value="HA"/>
    <property type="match status" value="4"/>
</dbReference>
<dbReference type="Proteomes" id="UP001224775">
    <property type="component" value="Unassembled WGS sequence"/>
</dbReference>
<dbReference type="Gene3D" id="6.10.140.530">
    <property type="match status" value="4"/>
</dbReference>
<dbReference type="GO" id="GO:0004386">
    <property type="term" value="F:helicase activity"/>
    <property type="evidence" value="ECO:0007669"/>
    <property type="project" value="UniProtKB-KW"/>
</dbReference>
<feature type="non-terminal residue" evidence="2">
    <location>
        <position position="1"/>
    </location>
</feature>
<evidence type="ECO:0000313" key="2">
    <source>
        <dbReference type="EMBL" id="KAK1739323.1"/>
    </source>
</evidence>
<name>A0AAD8Y536_9STRA</name>
<protein>
    <submittedName>
        <fullName evidence="2">Helicase-associated domain-containing protein</fullName>
    </submittedName>
</protein>
<dbReference type="PANTHER" id="PTHR33418:SF1">
    <property type="entry name" value="HELICASE-ASSOCIATED DOMAIN-CONTAINING PROTEIN"/>
    <property type="match status" value="1"/>
</dbReference>
<keyword evidence="2" id="KW-0378">Hydrolase</keyword>
<keyword evidence="3" id="KW-1185">Reference proteome</keyword>
<dbReference type="EMBL" id="JATAAI010000018">
    <property type="protein sequence ID" value="KAK1739323.1"/>
    <property type="molecule type" value="Genomic_DNA"/>
</dbReference>
<evidence type="ECO:0000259" key="1">
    <source>
        <dbReference type="Pfam" id="PF03457"/>
    </source>
</evidence>
<dbReference type="PANTHER" id="PTHR33418">
    <property type="entry name" value="HELICASE-ASSOCIATED"/>
    <property type="match status" value="1"/>
</dbReference>
<reference evidence="2" key="1">
    <citation type="submission" date="2023-06" db="EMBL/GenBank/DDBJ databases">
        <title>Survivors Of The Sea: Transcriptome response of Skeletonema marinoi to long-term dormancy.</title>
        <authorList>
            <person name="Pinder M.I.M."/>
            <person name="Kourtchenko O."/>
            <person name="Robertson E.K."/>
            <person name="Larsson T."/>
            <person name="Maumus F."/>
            <person name="Osuna-Cruz C.M."/>
            <person name="Vancaester E."/>
            <person name="Stenow R."/>
            <person name="Vandepoele K."/>
            <person name="Ploug H."/>
            <person name="Bruchert V."/>
            <person name="Godhe A."/>
            <person name="Topel M."/>
        </authorList>
    </citation>
    <scope>NUCLEOTIDE SEQUENCE</scope>
    <source>
        <strain evidence="2">R05AC</strain>
    </source>
</reference>
<gene>
    <name evidence="2" type="ORF">QTG54_009866</name>
</gene>
<feature type="domain" description="Helicase-associated" evidence="1">
    <location>
        <begin position="1"/>
        <end position="53"/>
    </location>
</feature>
<dbReference type="InterPro" id="IPR005114">
    <property type="entry name" value="Helicase_assoc"/>
</dbReference>
<evidence type="ECO:0000313" key="3">
    <source>
        <dbReference type="Proteomes" id="UP001224775"/>
    </source>
</evidence>
<keyword evidence="2" id="KW-0547">Nucleotide-binding</keyword>
<organism evidence="2 3">
    <name type="scientific">Skeletonema marinoi</name>
    <dbReference type="NCBI Taxonomy" id="267567"/>
    <lineage>
        <taxon>Eukaryota</taxon>
        <taxon>Sar</taxon>
        <taxon>Stramenopiles</taxon>
        <taxon>Ochrophyta</taxon>
        <taxon>Bacillariophyta</taxon>
        <taxon>Coscinodiscophyceae</taxon>
        <taxon>Thalassiosirophycidae</taxon>
        <taxon>Thalassiosirales</taxon>
        <taxon>Skeletonemataceae</taxon>
        <taxon>Skeletonema</taxon>
        <taxon>Skeletonema marinoi-dohrnii complex</taxon>
    </lineage>
</organism>